<name>A0A819VTP9_9BILA</name>
<dbReference type="PANTHER" id="PTHR10680">
    <property type="entry name" value="PEPTIDYL-GLYCINE ALPHA-AMIDATING MONOOXYGENASE"/>
    <property type="match status" value="1"/>
</dbReference>
<dbReference type="PROSITE" id="PS51125">
    <property type="entry name" value="NHL"/>
    <property type="match status" value="1"/>
</dbReference>
<evidence type="ECO:0000313" key="8">
    <source>
        <dbReference type="Proteomes" id="UP000663881"/>
    </source>
</evidence>
<dbReference type="InterPro" id="IPR001258">
    <property type="entry name" value="NHL_repeat"/>
</dbReference>
<dbReference type="CDD" id="cd05819">
    <property type="entry name" value="NHL"/>
    <property type="match status" value="1"/>
</dbReference>
<proteinExistence type="predicted"/>
<evidence type="ECO:0000256" key="4">
    <source>
        <dbReference type="PROSITE-ProRule" id="PRU00504"/>
    </source>
</evidence>
<keyword evidence="2" id="KW-0677">Repeat</keyword>
<evidence type="ECO:0000256" key="5">
    <source>
        <dbReference type="SAM" id="Coils"/>
    </source>
</evidence>
<comment type="caution">
    <text evidence="7">The sequence shown here is derived from an EMBL/GenBank/DDBJ whole genome shotgun (WGS) entry which is preliminary data.</text>
</comment>
<dbReference type="Gene3D" id="2.120.10.30">
    <property type="entry name" value="TolB, C-terminal domain"/>
    <property type="match status" value="2"/>
</dbReference>
<evidence type="ECO:0000313" key="7">
    <source>
        <dbReference type="EMBL" id="CAF4114164.1"/>
    </source>
</evidence>
<dbReference type="Proteomes" id="UP000663891">
    <property type="component" value="Unassembled WGS sequence"/>
</dbReference>
<sequence length="580" mass="67004">MAMTNNKTHCFTCNKDKITYPCEGCLKNFCLIDLTRHRQILNEELHHIINDYNQFKQIFNEQKPNSHDLALINEINEWEIDSIEKIKQKAKNCREIVIKSSRTFLNDTEKKFNDLNEQLKQIHNENEFNEINLNYLRNELIKMREELDNPSIISIQENSQPFMYDMPIISLEKTLKFNIWKQNAITVAGGNGYGPKLNQLCLPAGIFIDESKSIFIADYSNHRIVEWKYNAKEGQIIAGGNGQGNRMNQLNYPTDVIVDQQNHSIIIADWQNRRVIRWLNQKQDILIDNIDCGRLAIDKHGFLYVSDCRNEVRRWKMGEYNNKGIVVAGGNGYGYQLNQLCRPAYMFVDDNQSVYISDQFNHRVMKWKKGAKEGIIVAGGNGEGRNLNQLSHPLGVIVDDLDQIYVADFGNHRIVRWYEGKEEGEVVVGGNGQGNLSNQLNVPMGLCFDDEGNLYVADYLNHRIEKFEIVLIGPPFLIWDKNDDPNLRFVTTSANLRAYIFGTIIQSILLEEPNPSCIQCSDIEQPVRIRINMSLCERLIRKHLKMNKSYVIIADGSGRILISADDDDKEDQQMKHYYNI</sequence>
<evidence type="ECO:0000313" key="6">
    <source>
        <dbReference type="EMBL" id="CAF1175277.1"/>
    </source>
</evidence>
<reference evidence="7" key="1">
    <citation type="submission" date="2021-02" db="EMBL/GenBank/DDBJ databases">
        <authorList>
            <person name="Nowell W R."/>
        </authorList>
    </citation>
    <scope>NUCLEOTIDE SEQUENCE</scope>
</reference>
<dbReference type="AlphaFoldDB" id="A0A819VTP9"/>
<keyword evidence="5" id="KW-0175">Coiled coil</keyword>
<dbReference type="Proteomes" id="UP000663881">
    <property type="component" value="Unassembled WGS sequence"/>
</dbReference>
<evidence type="ECO:0000256" key="3">
    <source>
        <dbReference type="ARBA" id="ARBA00023180"/>
    </source>
</evidence>
<dbReference type="InterPro" id="IPR011042">
    <property type="entry name" value="6-blade_b-propeller_TolB-like"/>
</dbReference>
<dbReference type="Pfam" id="PF01436">
    <property type="entry name" value="NHL"/>
    <property type="match status" value="2"/>
</dbReference>
<dbReference type="SUPFAM" id="SSF63829">
    <property type="entry name" value="Calcium-dependent phosphotriesterase"/>
    <property type="match status" value="1"/>
</dbReference>
<feature type="coiled-coil region" evidence="5">
    <location>
        <begin position="105"/>
        <end position="132"/>
    </location>
</feature>
<keyword evidence="3" id="KW-0325">Glycoprotein</keyword>
<dbReference type="SUPFAM" id="SSF63825">
    <property type="entry name" value="YWTD domain"/>
    <property type="match status" value="1"/>
</dbReference>
<keyword evidence="1" id="KW-0732">Signal</keyword>
<evidence type="ECO:0000256" key="2">
    <source>
        <dbReference type="ARBA" id="ARBA00022737"/>
    </source>
</evidence>
<dbReference type="EMBL" id="CAJOAY010005628">
    <property type="protein sequence ID" value="CAF4114164.1"/>
    <property type="molecule type" value="Genomic_DNA"/>
</dbReference>
<organism evidence="7 8">
    <name type="scientific">Adineta steineri</name>
    <dbReference type="NCBI Taxonomy" id="433720"/>
    <lineage>
        <taxon>Eukaryota</taxon>
        <taxon>Metazoa</taxon>
        <taxon>Spiralia</taxon>
        <taxon>Gnathifera</taxon>
        <taxon>Rotifera</taxon>
        <taxon>Eurotatoria</taxon>
        <taxon>Bdelloidea</taxon>
        <taxon>Adinetida</taxon>
        <taxon>Adinetidae</taxon>
        <taxon>Adineta</taxon>
    </lineage>
</organism>
<dbReference type="EMBL" id="CAJNON010000293">
    <property type="protein sequence ID" value="CAF1175277.1"/>
    <property type="molecule type" value="Genomic_DNA"/>
</dbReference>
<evidence type="ECO:0000256" key="1">
    <source>
        <dbReference type="ARBA" id="ARBA00022729"/>
    </source>
</evidence>
<gene>
    <name evidence="7" type="ORF">OKA104_LOCUS36374</name>
    <name evidence="6" type="ORF">VCS650_LOCUS24164</name>
</gene>
<accession>A0A819VTP9</accession>
<dbReference type="PANTHER" id="PTHR10680:SF14">
    <property type="entry name" value="PEPTIDYL-GLYCINE ALPHA-AMIDATING MONOOXYGENASE"/>
    <property type="match status" value="1"/>
</dbReference>
<protein>
    <submittedName>
        <fullName evidence="7">Uncharacterized protein</fullName>
    </submittedName>
</protein>
<dbReference type="OrthoDB" id="10077493at2759"/>
<feature type="repeat" description="NHL" evidence="4">
    <location>
        <begin position="384"/>
        <end position="415"/>
    </location>
</feature>